<dbReference type="NCBIfam" id="TIGR02727">
    <property type="entry name" value="MTHFS_bact"/>
    <property type="match status" value="1"/>
</dbReference>
<name>A0A1G9T9B2_9PROT</name>
<protein>
    <recommendedName>
        <fullName evidence="4">5-formyltetrahydrofolate cyclo-ligase</fullName>
        <ecNumber evidence="4">6.3.3.2</ecNumber>
    </recommendedName>
</protein>
<keyword evidence="6" id="KW-1185">Reference proteome</keyword>
<comment type="cofactor">
    <cofactor evidence="4">
        <name>Mg(2+)</name>
        <dbReference type="ChEBI" id="CHEBI:18420"/>
    </cofactor>
</comment>
<comment type="catalytic activity">
    <reaction evidence="4">
        <text>(6S)-5-formyl-5,6,7,8-tetrahydrofolate + ATP = (6R)-5,10-methenyltetrahydrofolate + ADP + phosphate</text>
        <dbReference type="Rhea" id="RHEA:10488"/>
        <dbReference type="ChEBI" id="CHEBI:30616"/>
        <dbReference type="ChEBI" id="CHEBI:43474"/>
        <dbReference type="ChEBI" id="CHEBI:57455"/>
        <dbReference type="ChEBI" id="CHEBI:57457"/>
        <dbReference type="ChEBI" id="CHEBI:456216"/>
        <dbReference type="EC" id="6.3.3.2"/>
    </reaction>
</comment>
<gene>
    <name evidence="5" type="ORF">SAMN04488568_11179</name>
</gene>
<reference evidence="5 6" key="1">
    <citation type="submission" date="2016-10" db="EMBL/GenBank/DDBJ databases">
        <authorList>
            <person name="de Groot N.N."/>
        </authorList>
    </citation>
    <scope>NUCLEOTIDE SEQUENCE [LARGE SCALE GENOMIC DNA]</scope>
    <source>
        <strain evidence="5 6">DSM 16077</strain>
    </source>
</reference>
<sequence>MSEPTEKSPGFASPPCLAHEIDPVYAGTAAVDPQQALDVARWRKAERARLLAQRAALDGDTRKAAAIAVTRHLDAWLADRFDTLDDLTISAWWPIKAELDLRDWLATLARRGARAALPVVTVRSAPLVFRAWTPEMKMKRGVWNIPVPAHGPDIIPDIVMSPLVGWDRGGYRLGYGGGYFDRTLAALTPRPLTIGIGLDAARIATIFPQPHDIAMQAIVTETGMARLECDEKAP</sequence>
<proteinExistence type="inferred from homology"/>
<dbReference type="GO" id="GO:0046872">
    <property type="term" value="F:metal ion binding"/>
    <property type="evidence" value="ECO:0007669"/>
    <property type="project" value="UniProtKB-KW"/>
</dbReference>
<accession>A0A1G9T9B2</accession>
<dbReference type="Pfam" id="PF01812">
    <property type="entry name" value="5-FTHF_cyc-lig"/>
    <property type="match status" value="1"/>
</dbReference>
<comment type="similarity">
    <text evidence="1 4">Belongs to the 5-formyltetrahydrofolate cyclo-ligase family.</text>
</comment>
<dbReference type="PANTHER" id="PTHR23407:SF1">
    <property type="entry name" value="5-FORMYLTETRAHYDROFOLATE CYCLO-LIGASE"/>
    <property type="match status" value="1"/>
</dbReference>
<dbReference type="AlphaFoldDB" id="A0A1G9T9B2"/>
<evidence type="ECO:0000313" key="6">
    <source>
        <dbReference type="Proteomes" id="UP000199759"/>
    </source>
</evidence>
<dbReference type="Proteomes" id="UP000199759">
    <property type="component" value="Unassembled WGS sequence"/>
</dbReference>
<dbReference type="GO" id="GO:0009396">
    <property type="term" value="P:folic acid-containing compound biosynthetic process"/>
    <property type="evidence" value="ECO:0007669"/>
    <property type="project" value="TreeGrafter"/>
</dbReference>
<dbReference type="PANTHER" id="PTHR23407">
    <property type="entry name" value="ATPASE INHIBITOR/5-FORMYLTETRAHYDROFOLATE CYCLO-LIGASE"/>
    <property type="match status" value="1"/>
</dbReference>
<evidence type="ECO:0000256" key="4">
    <source>
        <dbReference type="RuleBase" id="RU361279"/>
    </source>
</evidence>
<dbReference type="InterPro" id="IPR037171">
    <property type="entry name" value="NagB/RpiA_transferase-like"/>
</dbReference>
<keyword evidence="2 4" id="KW-0547">Nucleotide-binding</keyword>
<dbReference type="GO" id="GO:0035999">
    <property type="term" value="P:tetrahydrofolate interconversion"/>
    <property type="evidence" value="ECO:0007669"/>
    <property type="project" value="TreeGrafter"/>
</dbReference>
<dbReference type="InterPro" id="IPR024185">
    <property type="entry name" value="FTHF_cligase-like_sf"/>
</dbReference>
<evidence type="ECO:0000256" key="3">
    <source>
        <dbReference type="ARBA" id="ARBA00022840"/>
    </source>
</evidence>
<evidence type="ECO:0000256" key="1">
    <source>
        <dbReference type="ARBA" id="ARBA00010638"/>
    </source>
</evidence>
<evidence type="ECO:0000313" key="5">
    <source>
        <dbReference type="EMBL" id="SDM44230.1"/>
    </source>
</evidence>
<keyword evidence="3 4" id="KW-0067">ATP-binding</keyword>
<dbReference type="OrthoDB" id="9801938at2"/>
<evidence type="ECO:0000256" key="2">
    <source>
        <dbReference type="ARBA" id="ARBA00022741"/>
    </source>
</evidence>
<keyword evidence="4" id="KW-0460">Magnesium</keyword>
<dbReference type="GO" id="GO:0030272">
    <property type="term" value="F:5-formyltetrahydrofolate cyclo-ligase activity"/>
    <property type="evidence" value="ECO:0007669"/>
    <property type="project" value="UniProtKB-EC"/>
</dbReference>
<dbReference type="RefSeq" id="WP_091770227.1">
    <property type="nucleotide sequence ID" value="NZ_FNHG01000011.1"/>
</dbReference>
<dbReference type="GO" id="GO:0005524">
    <property type="term" value="F:ATP binding"/>
    <property type="evidence" value="ECO:0007669"/>
    <property type="project" value="UniProtKB-KW"/>
</dbReference>
<dbReference type="InterPro" id="IPR002698">
    <property type="entry name" value="FTHF_cligase"/>
</dbReference>
<organism evidence="5 6">
    <name type="scientific">Maricaulis salignorans</name>
    <dbReference type="NCBI Taxonomy" id="144026"/>
    <lineage>
        <taxon>Bacteria</taxon>
        <taxon>Pseudomonadati</taxon>
        <taxon>Pseudomonadota</taxon>
        <taxon>Alphaproteobacteria</taxon>
        <taxon>Maricaulales</taxon>
        <taxon>Maricaulaceae</taxon>
        <taxon>Maricaulis</taxon>
    </lineage>
</organism>
<dbReference type="EMBL" id="FNHG01000011">
    <property type="protein sequence ID" value="SDM44230.1"/>
    <property type="molecule type" value="Genomic_DNA"/>
</dbReference>
<dbReference type="SUPFAM" id="SSF100950">
    <property type="entry name" value="NagB/RpiA/CoA transferase-like"/>
    <property type="match status" value="1"/>
</dbReference>
<dbReference type="Gene3D" id="3.40.50.10420">
    <property type="entry name" value="NagB/RpiA/CoA transferase-like"/>
    <property type="match status" value="1"/>
</dbReference>
<keyword evidence="4" id="KW-0479">Metal-binding</keyword>
<dbReference type="EC" id="6.3.3.2" evidence="4"/>
<dbReference type="STRING" id="144026.SAMN04488568_11179"/>